<comment type="caution">
    <text evidence="1">The sequence shown here is derived from an EMBL/GenBank/DDBJ whole genome shotgun (WGS) entry which is preliminary data.</text>
</comment>
<protein>
    <recommendedName>
        <fullName evidence="2">ABC-type glycine betaine transport system substrate-binding domain-containing protein</fullName>
    </recommendedName>
</protein>
<feature type="non-terminal residue" evidence="1">
    <location>
        <position position="1"/>
    </location>
</feature>
<accession>X0XRH2</accession>
<reference evidence="1" key="1">
    <citation type="journal article" date="2014" name="Front. Microbiol.">
        <title>High frequency of phylogenetically diverse reductive dehalogenase-homologous genes in deep subseafloor sedimentary metagenomes.</title>
        <authorList>
            <person name="Kawai M."/>
            <person name="Futagami T."/>
            <person name="Toyoda A."/>
            <person name="Takaki Y."/>
            <person name="Nishi S."/>
            <person name="Hori S."/>
            <person name="Arai W."/>
            <person name="Tsubouchi T."/>
            <person name="Morono Y."/>
            <person name="Uchiyama I."/>
            <person name="Ito T."/>
            <person name="Fujiyama A."/>
            <person name="Inagaki F."/>
            <person name="Takami H."/>
        </authorList>
    </citation>
    <scope>NUCLEOTIDE SEQUENCE</scope>
    <source>
        <strain evidence="1">Expedition CK06-06</strain>
    </source>
</reference>
<dbReference type="EMBL" id="BARS01040762">
    <property type="protein sequence ID" value="GAG39253.1"/>
    <property type="molecule type" value="Genomic_DNA"/>
</dbReference>
<organism evidence="1">
    <name type="scientific">marine sediment metagenome</name>
    <dbReference type="NCBI Taxonomy" id="412755"/>
    <lineage>
        <taxon>unclassified sequences</taxon>
        <taxon>metagenomes</taxon>
        <taxon>ecological metagenomes</taxon>
    </lineage>
</organism>
<evidence type="ECO:0008006" key="2">
    <source>
        <dbReference type="Google" id="ProtNLM"/>
    </source>
</evidence>
<name>X0XRH2_9ZZZZ</name>
<dbReference type="Gene3D" id="3.40.190.10">
    <property type="entry name" value="Periplasmic binding protein-like II"/>
    <property type="match status" value="1"/>
</dbReference>
<dbReference type="SUPFAM" id="SSF53850">
    <property type="entry name" value="Periplasmic binding protein-like II"/>
    <property type="match status" value="1"/>
</dbReference>
<proteinExistence type="predicted"/>
<evidence type="ECO:0000313" key="1">
    <source>
        <dbReference type="EMBL" id="GAG39253.1"/>
    </source>
</evidence>
<sequence length="113" mass="13085">PYSGQCWEKVTAAREDKSLRPIDQACAYEAPPIDKIAYAGLVKKAPDVVEMLRKMVVGLEPLNESLAWARDNDVQDWEEAAIYYLQNYEDRWKTWVTTEAYERINEALEEASR</sequence>
<gene>
    <name evidence="1" type="ORF">S01H1_62092</name>
</gene>
<dbReference type="AlphaFoldDB" id="X0XRH2"/>